<protein>
    <submittedName>
        <fullName evidence="2">DUF4252 domain-containing protein</fullName>
    </submittedName>
</protein>
<sequence length="182" mass="19476">MKFRFLSWVPLVALLLMAGCRAAGPVRPARTVAEFFNKYENRSGFKATDWNAGLTTRLLLGRLGSLGGGSDLTQALSSIRSFKVLTFAPTSNSAQKLVADGLVSEVNGLLANERYSPLTPSGDSNIRYATRKQGDRISEVVATSSVTGAPDSFMLMSIGGNFTQGQLDQLLKILPGVADMTK</sequence>
<proteinExistence type="predicted"/>
<evidence type="ECO:0000256" key="1">
    <source>
        <dbReference type="SAM" id="SignalP"/>
    </source>
</evidence>
<dbReference type="Proteomes" id="UP000664144">
    <property type="component" value="Unassembled WGS sequence"/>
</dbReference>
<evidence type="ECO:0000313" key="3">
    <source>
        <dbReference type="Proteomes" id="UP000664144"/>
    </source>
</evidence>
<feature type="chain" id="PRO_5037168210" evidence="1">
    <location>
        <begin position="23"/>
        <end position="182"/>
    </location>
</feature>
<dbReference type="AlphaFoldDB" id="A0A939F0R6"/>
<name>A0A939F0R6_9BACT</name>
<accession>A0A939F0R6</accession>
<organism evidence="2 3">
    <name type="scientific">Hymenobacter telluris</name>
    <dbReference type="NCBI Taxonomy" id="2816474"/>
    <lineage>
        <taxon>Bacteria</taxon>
        <taxon>Pseudomonadati</taxon>
        <taxon>Bacteroidota</taxon>
        <taxon>Cytophagia</taxon>
        <taxon>Cytophagales</taxon>
        <taxon>Hymenobacteraceae</taxon>
        <taxon>Hymenobacter</taxon>
    </lineage>
</organism>
<comment type="caution">
    <text evidence="2">The sequence shown here is derived from an EMBL/GenBank/DDBJ whole genome shotgun (WGS) entry which is preliminary data.</text>
</comment>
<dbReference type="Pfam" id="PF14060">
    <property type="entry name" value="DUF4252"/>
    <property type="match status" value="1"/>
</dbReference>
<dbReference type="InterPro" id="IPR025348">
    <property type="entry name" value="DUF4252"/>
</dbReference>
<keyword evidence="1" id="KW-0732">Signal</keyword>
<reference evidence="2" key="1">
    <citation type="submission" date="2021-03" db="EMBL/GenBank/DDBJ databases">
        <authorList>
            <person name="Kim M.K."/>
        </authorList>
    </citation>
    <scope>NUCLEOTIDE SEQUENCE</scope>
    <source>
        <strain evidence="2">BT186</strain>
    </source>
</reference>
<evidence type="ECO:0000313" key="2">
    <source>
        <dbReference type="EMBL" id="MBO0359333.1"/>
    </source>
</evidence>
<feature type="signal peptide" evidence="1">
    <location>
        <begin position="1"/>
        <end position="22"/>
    </location>
</feature>
<dbReference type="RefSeq" id="WP_206985258.1">
    <property type="nucleotide sequence ID" value="NZ_JAFLQZ010000010.1"/>
</dbReference>
<dbReference type="EMBL" id="JAFLQZ010000010">
    <property type="protein sequence ID" value="MBO0359333.1"/>
    <property type="molecule type" value="Genomic_DNA"/>
</dbReference>
<gene>
    <name evidence="2" type="ORF">J0X19_15325</name>
</gene>
<dbReference type="PROSITE" id="PS51257">
    <property type="entry name" value="PROKAR_LIPOPROTEIN"/>
    <property type="match status" value="1"/>
</dbReference>
<keyword evidence="3" id="KW-1185">Reference proteome</keyword>